<dbReference type="Gene3D" id="3.60.15.10">
    <property type="entry name" value="Ribonuclease Z/Hydroxyacylglutathione hydrolase-like"/>
    <property type="match status" value="1"/>
</dbReference>
<evidence type="ECO:0000256" key="1">
    <source>
        <dbReference type="ARBA" id="ARBA00005250"/>
    </source>
</evidence>
<dbReference type="InterPro" id="IPR001279">
    <property type="entry name" value="Metallo-B-lactamas"/>
</dbReference>
<sequence>MRFIYLLTTLLAGTVPVWAQTITNYQKALSVLQKAISATGKDVPAGLLLTTSGTIHNLGHYDVPEKTKDIPVEEKLAYFEPEQVSYVRSVIQNNGGSYISASVSKSDSLYSIGYFDRTLVKSNAQGFRYEAAKALPIKLLQFAYANRQSLRYLGEQGKHSLLSFSDKPNDAVTIYINSKTFLVEKVEKIVYNDRYGDVSFCSEYKGYEDKNGLKVPTSRSDYEFGILEREMTYTEIRSGIKSDTSDLQLRWVPVAFRTKLAEINQKSESLVVETIAPNIDLIKIMSQNNKVLVVQFSDHVALFESPSGIGLNQQILSEIQKRYPQKPLRQVFLTHHHPDHAGGIRAFADLPVMFVTTAGNEAYFKKLLTNTHTLGNANTTNGQNYTFDFVPLDGQETYKDKQTEVVAYEIGKGTSHTAEHLAFYFPQQKLLWSGDLLFFRVDGRISPAGERGKAVYNLISKNNLAVDKIYTAWPLNGQAAFGTVDDLRKSVELK</sequence>
<dbReference type="Proteomes" id="UP000002028">
    <property type="component" value="Chromosome"/>
</dbReference>
<dbReference type="InterPro" id="IPR036866">
    <property type="entry name" value="RibonucZ/Hydroxyglut_hydro"/>
</dbReference>
<protein>
    <submittedName>
        <fullName evidence="4">Beta-lactamase domain protein</fullName>
    </submittedName>
</protein>
<dbReference type="Pfam" id="PF00753">
    <property type="entry name" value="Lactamase_B"/>
    <property type="match status" value="1"/>
</dbReference>
<feature type="domain" description="Metallo-beta-lactamase" evidence="3">
    <location>
        <begin position="287"/>
        <end position="473"/>
    </location>
</feature>
<dbReference type="SUPFAM" id="SSF56281">
    <property type="entry name" value="Metallo-hydrolase/oxidoreductase"/>
    <property type="match status" value="1"/>
</dbReference>
<proteinExistence type="inferred from homology"/>
<dbReference type="HOGENOM" id="CLU_530764_0_0_10"/>
<dbReference type="eggNOG" id="COG0491">
    <property type="taxonomic scope" value="Bacteria"/>
</dbReference>
<dbReference type="AlphaFoldDB" id="D2QPT8"/>
<comment type="similarity">
    <text evidence="1">Belongs to the metallo-beta-lactamase superfamily. Class-B beta-lactamase family.</text>
</comment>
<keyword evidence="5" id="KW-1185">Reference proteome</keyword>
<reference evidence="4 5" key="1">
    <citation type="journal article" date="2010" name="Stand. Genomic Sci.">
        <title>Complete genome sequence of Spirosoma linguale type strain (1).</title>
        <authorList>
            <person name="Lail K."/>
            <person name="Sikorski J."/>
            <person name="Saunders E."/>
            <person name="Lapidus A."/>
            <person name="Glavina Del Rio T."/>
            <person name="Copeland A."/>
            <person name="Tice H."/>
            <person name="Cheng J.-F."/>
            <person name="Lucas S."/>
            <person name="Nolan M."/>
            <person name="Bruce D."/>
            <person name="Goodwin L."/>
            <person name="Pitluck S."/>
            <person name="Ivanova N."/>
            <person name="Mavromatis K."/>
            <person name="Ovchinnikova G."/>
            <person name="Pati A."/>
            <person name="Chen A."/>
            <person name="Palaniappan K."/>
            <person name="Land M."/>
            <person name="Hauser L."/>
            <person name="Chang Y.-J."/>
            <person name="Jeffries C.D."/>
            <person name="Chain P."/>
            <person name="Brettin T."/>
            <person name="Detter J.C."/>
            <person name="Schuetze A."/>
            <person name="Rohde M."/>
            <person name="Tindall B.J."/>
            <person name="Goeker M."/>
            <person name="Bristow J."/>
            <person name="Eisen J.A."/>
            <person name="Markowitz V."/>
            <person name="Hugenholtz P."/>
            <person name="Kyrpides N.C."/>
            <person name="Klenk H.-P."/>
            <person name="Chen F."/>
        </authorList>
    </citation>
    <scope>NUCLEOTIDE SEQUENCE [LARGE SCALE GENOMIC DNA]</scope>
    <source>
        <strain evidence="5">ATCC 33905 / DSM 74 / LMG 10896 / Claus 1</strain>
    </source>
</reference>
<gene>
    <name evidence="4" type="ordered locus">Slin_1624</name>
</gene>
<dbReference type="SMART" id="SM00849">
    <property type="entry name" value="Lactamase_B"/>
    <property type="match status" value="1"/>
</dbReference>
<dbReference type="STRING" id="504472.Slin_1624"/>
<evidence type="ECO:0000256" key="2">
    <source>
        <dbReference type="SAM" id="SignalP"/>
    </source>
</evidence>
<dbReference type="InterPro" id="IPR050855">
    <property type="entry name" value="NDM-1-like"/>
</dbReference>
<accession>D2QPT8</accession>
<dbReference type="RefSeq" id="WP_012926222.1">
    <property type="nucleotide sequence ID" value="NC_013730.1"/>
</dbReference>
<organism evidence="4 5">
    <name type="scientific">Spirosoma linguale (strain ATCC 33905 / DSM 74 / LMG 10896 / Claus 1)</name>
    <dbReference type="NCBI Taxonomy" id="504472"/>
    <lineage>
        <taxon>Bacteria</taxon>
        <taxon>Pseudomonadati</taxon>
        <taxon>Bacteroidota</taxon>
        <taxon>Cytophagia</taxon>
        <taxon>Cytophagales</taxon>
        <taxon>Cytophagaceae</taxon>
        <taxon>Spirosoma</taxon>
    </lineage>
</organism>
<dbReference type="GO" id="GO:0017001">
    <property type="term" value="P:antibiotic catabolic process"/>
    <property type="evidence" value="ECO:0007669"/>
    <property type="project" value="UniProtKB-ARBA"/>
</dbReference>
<evidence type="ECO:0000313" key="4">
    <source>
        <dbReference type="EMBL" id="ADB37671.1"/>
    </source>
</evidence>
<dbReference type="PANTHER" id="PTHR42951">
    <property type="entry name" value="METALLO-BETA-LACTAMASE DOMAIN-CONTAINING"/>
    <property type="match status" value="1"/>
</dbReference>
<feature type="signal peptide" evidence="2">
    <location>
        <begin position="1"/>
        <end position="19"/>
    </location>
</feature>
<feature type="chain" id="PRO_5003034083" evidence="2">
    <location>
        <begin position="20"/>
        <end position="494"/>
    </location>
</feature>
<dbReference type="EMBL" id="CP001769">
    <property type="protein sequence ID" value="ADB37671.1"/>
    <property type="molecule type" value="Genomic_DNA"/>
</dbReference>
<dbReference type="KEGG" id="sli:Slin_1624"/>
<dbReference type="PANTHER" id="PTHR42951:SF4">
    <property type="entry name" value="ACYL-COENZYME A THIOESTERASE MBLAC2"/>
    <property type="match status" value="1"/>
</dbReference>
<evidence type="ECO:0000313" key="5">
    <source>
        <dbReference type="Proteomes" id="UP000002028"/>
    </source>
</evidence>
<name>D2QPT8_SPILD</name>
<keyword evidence="2" id="KW-0732">Signal</keyword>
<evidence type="ECO:0000259" key="3">
    <source>
        <dbReference type="SMART" id="SM00849"/>
    </source>
</evidence>